<dbReference type="Pfam" id="PF02518">
    <property type="entry name" value="HATPase_c"/>
    <property type="match status" value="1"/>
</dbReference>
<keyword evidence="14" id="KW-1185">Reference proteome</keyword>
<protein>
    <recommendedName>
        <fullName evidence="3">histidine kinase</fullName>
        <ecNumber evidence="3">2.7.13.3</ecNumber>
    </recommendedName>
</protein>
<dbReference type="Pfam" id="PF00512">
    <property type="entry name" value="HisKA"/>
    <property type="match status" value="1"/>
</dbReference>
<dbReference type="EC" id="2.7.13.3" evidence="3"/>
<dbReference type="EMBL" id="LFJJ01000067">
    <property type="protein sequence ID" value="KND60345.1"/>
    <property type="molecule type" value="Genomic_DNA"/>
</dbReference>
<accession>A0A0L0MDJ9</accession>
<dbReference type="InterPro" id="IPR004358">
    <property type="entry name" value="Sig_transdc_His_kin-like_C"/>
</dbReference>
<dbReference type="GO" id="GO:0000155">
    <property type="term" value="F:phosphorelay sensor kinase activity"/>
    <property type="evidence" value="ECO:0007669"/>
    <property type="project" value="InterPro"/>
</dbReference>
<keyword evidence="7 13" id="KW-0418">Kinase</keyword>
<dbReference type="AlphaFoldDB" id="A0A0L0MDJ9"/>
<keyword evidence="10 11" id="KW-0472">Membrane</keyword>
<comment type="caution">
    <text evidence="13">The sequence shown here is derived from an EMBL/GenBank/DDBJ whole genome shotgun (WGS) entry which is preliminary data.</text>
</comment>
<evidence type="ECO:0000256" key="2">
    <source>
        <dbReference type="ARBA" id="ARBA00004141"/>
    </source>
</evidence>
<evidence type="ECO:0000256" key="11">
    <source>
        <dbReference type="SAM" id="Phobius"/>
    </source>
</evidence>
<dbReference type="InterPro" id="IPR003594">
    <property type="entry name" value="HATPase_dom"/>
</dbReference>
<dbReference type="InterPro" id="IPR005467">
    <property type="entry name" value="His_kinase_dom"/>
</dbReference>
<keyword evidence="8 11" id="KW-1133">Transmembrane helix</keyword>
<evidence type="ECO:0000256" key="4">
    <source>
        <dbReference type="ARBA" id="ARBA00022553"/>
    </source>
</evidence>
<dbReference type="PANTHER" id="PTHR45436">
    <property type="entry name" value="SENSOR HISTIDINE KINASE YKOH"/>
    <property type="match status" value="1"/>
</dbReference>
<dbReference type="Gene3D" id="3.30.565.10">
    <property type="entry name" value="Histidine kinase-like ATPase, C-terminal domain"/>
    <property type="match status" value="1"/>
</dbReference>
<dbReference type="CDD" id="cd00082">
    <property type="entry name" value="HisKA"/>
    <property type="match status" value="1"/>
</dbReference>
<evidence type="ECO:0000259" key="12">
    <source>
        <dbReference type="PROSITE" id="PS50109"/>
    </source>
</evidence>
<evidence type="ECO:0000256" key="6">
    <source>
        <dbReference type="ARBA" id="ARBA00022692"/>
    </source>
</evidence>
<reference evidence="14" key="1">
    <citation type="submission" date="2015-06" db="EMBL/GenBank/DDBJ databases">
        <title>Comparative genomics of Burkholderia leaf nodule symbionts.</title>
        <authorList>
            <person name="Carlier A."/>
            <person name="Eberl L."/>
            <person name="Pinto-Carbo M."/>
        </authorList>
    </citation>
    <scope>NUCLEOTIDE SEQUENCE [LARGE SCALE GENOMIC DNA]</scope>
    <source>
        <strain evidence="14">UZHbot4</strain>
    </source>
</reference>
<dbReference type="RefSeq" id="WP_050453799.1">
    <property type="nucleotide sequence ID" value="NZ_LFJJ01000067.1"/>
</dbReference>
<dbReference type="PROSITE" id="PS50109">
    <property type="entry name" value="HIS_KIN"/>
    <property type="match status" value="1"/>
</dbReference>
<evidence type="ECO:0000256" key="3">
    <source>
        <dbReference type="ARBA" id="ARBA00012438"/>
    </source>
</evidence>
<dbReference type="PRINTS" id="PR00344">
    <property type="entry name" value="BCTRLSENSOR"/>
</dbReference>
<dbReference type="SUPFAM" id="SSF55874">
    <property type="entry name" value="ATPase domain of HSP90 chaperone/DNA topoisomerase II/histidine kinase"/>
    <property type="match status" value="1"/>
</dbReference>
<feature type="domain" description="Histidine kinase" evidence="12">
    <location>
        <begin position="220"/>
        <end position="431"/>
    </location>
</feature>
<dbReference type="PATRIC" id="fig|242163.4.peg.6257"/>
<dbReference type="SMART" id="SM00388">
    <property type="entry name" value="HisKA"/>
    <property type="match status" value="1"/>
</dbReference>
<gene>
    <name evidence="13" type="ORF">BVER_02482</name>
</gene>
<dbReference type="Gene3D" id="1.10.287.130">
    <property type="match status" value="1"/>
</dbReference>
<comment type="subcellular location">
    <subcellularLocation>
        <location evidence="2">Membrane</location>
        <topology evidence="2">Multi-pass membrane protein</topology>
    </subcellularLocation>
</comment>
<evidence type="ECO:0000313" key="14">
    <source>
        <dbReference type="Proteomes" id="UP000036959"/>
    </source>
</evidence>
<evidence type="ECO:0000256" key="10">
    <source>
        <dbReference type="ARBA" id="ARBA00023136"/>
    </source>
</evidence>
<proteinExistence type="predicted"/>
<evidence type="ECO:0000256" key="5">
    <source>
        <dbReference type="ARBA" id="ARBA00022679"/>
    </source>
</evidence>
<sequence>MMHSLQFRLSALLSALIVVIAVLGGVIAFKTAFHEANEVQDGQLLQLVALLTPRTLDVMEREAAEKVVGADPESKLVIQTLDEARPLALPHSLPDGVQNAIVDGETWRVAIKTMSTGTRVLVGQKTLGRDEIARNSALATVMPFAALAIVLLIALHLIVRRMFRPLAVVSGNLDTRPENDLSPVSGDALPAEIVPFVVAINRLLARVQASVALQRRFVADAAHELRLPLTALSLQAERLDAAELPAAARERLDAMRRGIQRTRALLNQMLTLARLQDGNGQARAELRVQEVFRNVLEDLVPLAEEKGIDIGVSSDADVRVHVPQADLTVLVKNLVDNAIRYTPEGGRVDMSTGVTDGMPWLRIEDTGPGIAPADRVRVFDPFYRVLGNDADGSGLGLSIVGTIAARIDARVELANAPPHGLAVTVTFVASPALRQETVTLQ</sequence>
<dbReference type="InterPro" id="IPR036097">
    <property type="entry name" value="HisK_dim/P_sf"/>
</dbReference>
<comment type="catalytic activity">
    <reaction evidence="1">
        <text>ATP + protein L-histidine = ADP + protein N-phospho-L-histidine.</text>
        <dbReference type="EC" id="2.7.13.3"/>
    </reaction>
</comment>
<keyword evidence="4" id="KW-0597">Phosphoprotein</keyword>
<dbReference type="OrthoDB" id="8554694at2"/>
<keyword evidence="6 11" id="KW-0812">Transmembrane</keyword>
<organism evidence="13 14">
    <name type="scientific">Candidatus Burkholderia verschuerenii</name>
    <dbReference type="NCBI Taxonomy" id="242163"/>
    <lineage>
        <taxon>Bacteria</taxon>
        <taxon>Pseudomonadati</taxon>
        <taxon>Pseudomonadota</taxon>
        <taxon>Betaproteobacteria</taxon>
        <taxon>Burkholderiales</taxon>
        <taxon>Burkholderiaceae</taxon>
        <taxon>Burkholderia</taxon>
    </lineage>
</organism>
<dbReference type="CDD" id="cd00075">
    <property type="entry name" value="HATPase"/>
    <property type="match status" value="1"/>
</dbReference>
<dbReference type="SUPFAM" id="SSF47384">
    <property type="entry name" value="Homodimeric domain of signal transducing histidine kinase"/>
    <property type="match status" value="1"/>
</dbReference>
<dbReference type="PANTHER" id="PTHR45436:SF15">
    <property type="entry name" value="SENSOR HISTIDINE KINASE CUSS"/>
    <property type="match status" value="1"/>
</dbReference>
<evidence type="ECO:0000313" key="13">
    <source>
        <dbReference type="EMBL" id="KND60345.1"/>
    </source>
</evidence>
<dbReference type="InterPro" id="IPR050428">
    <property type="entry name" value="TCS_sensor_his_kinase"/>
</dbReference>
<dbReference type="InterPro" id="IPR003661">
    <property type="entry name" value="HisK_dim/P_dom"/>
</dbReference>
<feature type="transmembrane region" description="Helical" evidence="11">
    <location>
        <begin position="137"/>
        <end position="159"/>
    </location>
</feature>
<keyword evidence="5" id="KW-0808">Transferase</keyword>
<evidence type="ECO:0000256" key="8">
    <source>
        <dbReference type="ARBA" id="ARBA00022989"/>
    </source>
</evidence>
<dbReference type="GO" id="GO:0005886">
    <property type="term" value="C:plasma membrane"/>
    <property type="evidence" value="ECO:0007669"/>
    <property type="project" value="TreeGrafter"/>
</dbReference>
<dbReference type="SMART" id="SM00387">
    <property type="entry name" value="HATPase_c"/>
    <property type="match status" value="1"/>
</dbReference>
<evidence type="ECO:0000256" key="9">
    <source>
        <dbReference type="ARBA" id="ARBA00023012"/>
    </source>
</evidence>
<keyword evidence="9" id="KW-0902">Two-component regulatory system</keyword>
<evidence type="ECO:0000256" key="7">
    <source>
        <dbReference type="ARBA" id="ARBA00022777"/>
    </source>
</evidence>
<name>A0A0L0MDJ9_9BURK</name>
<dbReference type="InterPro" id="IPR036890">
    <property type="entry name" value="HATPase_C_sf"/>
</dbReference>
<evidence type="ECO:0000256" key="1">
    <source>
        <dbReference type="ARBA" id="ARBA00000085"/>
    </source>
</evidence>
<dbReference type="Proteomes" id="UP000036959">
    <property type="component" value="Unassembled WGS sequence"/>
</dbReference>